<dbReference type="Pfam" id="PF10382">
    <property type="entry name" value="ZGRF1-like_N"/>
    <property type="match status" value="1"/>
</dbReference>
<accession>A0ABR2T6X2</accession>
<dbReference type="EMBL" id="JBBPBN010000008">
    <property type="protein sequence ID" value="KAK9033019.1"/>
    <property type="molecule type" value="Genomic_DNA"/>
</dbReference>
<reference evidence="3 4" key="1">
    <citation type="journal article" date="2024" name="G3 (Bethesda)">
        <title>Genome assembly of Hibiscus sabdariffa L. provides insights into metabolisms of medicinal natural products.</title>
        <authorList>
            <person name="Kim T."/>
        </authorList>
    </citation>
    <scope>NUCLEOTIDE SEQUENCE [LARGE SCALE GENOMIC DNA]</scope>
    <source>
        <strain evidence="3">TK-2024</strain>
        <tissue evidence="3">Old leaves</tissue>
    </source>
</reference>
<evidence type="ECO:0000313" key="3">
    <source>
        <dbReference type="EMBL" id="KAK9033019.1"/>
    </source>
</evidence>
<dbReference type="PANTHER" id="PTHR28535:SF1">
    <property type="entry name" value="PROTEIN ZGRF1"/>
    <property type="match status" value="1"/>
</dbReference>
<name>A0ABR2T6X2_9ROSI</name>
<dbReference type="InterPro" id="IPR052800">
    <property type="entry name" value="DNA_Repair_Helicase_ZGRF1"/>
</dbReference>
<sequence length="155" mass="18034">MEEEEEKKKRWSVAYTKHIKQKRKVYHDGFLDLHIPTNKLMLYDESDKLLECRMLRKDEVLSSAQTLTFASYFVDVGILHSPPHLNSSDTKRKRSESTPINRSLSPSQKIIREFKKTEIRKYAAQQTGTTTTKASVAEALIEFWTISVSFVYPFS</sequence>
<evidence type="ECO:0000313" key="4">
    <source>
        <dbReference type="Proteomes" id="UP001396334"/>
    </source>
</evidence>
<proteinExistence type="predicted"/>
<feature type="region of interest" description="Disordered" evidence="1">
    <location>
        <begin position="83"/>
        <end position="104"/>
    </location>
</feature>
<evidence type="ECO:0000259" key="2">
    <source>
        <dbReference type="Pfam" id="PF10382"/>
    </source>
</evidence>
<keyword evidence="4" id="KW-1185">Reference proteome</keyword>
<dbReference type="Proteomes" id="UP001396334">
    <property type="component" value="Unassembled WGS sequence"/>
</dbReference>
<dbReference type="InterPro" id="IPR018838">
    <property type="entry name" value="ZGRF1-like_N"/>
</dbReference>
<comment type="caution">
    <text evidence="3">The sequence shown here is derived from an EMBL/GenBank/DDBJ whole genome shotgun (WGS) entry which is preliminary data.</text>
</comment>
<feature type="domain" description="5'-3' DNA helicase ZGRF1-like N-terminal" evidence="2">
    <location>
        <begin position="9"/>
        <end position="77"/>
    </location>
</feature>
<organism evidence="3 4">
    <name type="scientific">Hibiscus sabdariffa</name>
    <name type="common">roselle</name>
    <dbReference type="NCBI Taxonomy" id="183260"/>
    <lineage>
        <taxon>Eukaryota</taxon>
        <taxon>Viridiplantae</taxon>
        <taxon>Streptophyta</taxon>
        <taxon>Embryophyta</taxon>
        <taxon>Tracheophyta</taxon>
        <taxon>Spermatophyta</taxon>
        <taxon>Magnoliopsida</taxon>
        <taxon>eudicotyledons</taxon>
        <taxon>Gunneridae</taxon>
        <taxon>Pentapetalae</taxon>
        <taxon>rosids</taxon>
        <taxon>malvids</taxon>
        <taxon>Malvales</taxon>
        <taxon>Malvaceae</taxon>
        <taxon>Malvoideae</taxon>
        <taxon>Hibiscus</taxon>
    </lineage>
</organism>
<gene>
    <name evidence="3" type="ORF">V6N11_018058</name>
</gene>
<protein>
    <recommendedName>
        <fullName evidence="2">5'-3' DNA helicase ZGRF1-like N-terminal domain-containing protein</fullName>
    </recommendedName>
</protein>
<dbReference type="PANTHER" id="PTHR28535">
    <property type="entry name" value="ZINC FINGER GRF-TYPE CONTAINING 1"/>
    <property type="match status" value="1"/>
</dbReference>
<evidence type="ECO:0000256" key="1">
    <source>
        <dbReference type="SAM" id="MobiDB-lite"/>
    </source>
</evidence>